<organism evidence="1 2">
    <name type="scientific">Meloidogyne enterolobii</name>
    <name type="common">Root-knot nematode worm</name>
    <name type="synonym">Meloidogyne mayaguensis</name>
    <dbReference type="NCBI Taxonomy" id="390850"/>
    <lineage>
        <taxon>Eukaryota</taxon>
        <taxon>Metazoa</taxon>
        <taxon>Ecdysozoa</taxon>
        <taxon>Nematoda</taxon>
        <taxon>Chromadorea</taxon>
        <taxon>Rhabditida</taxon>
        <taxon>Tylenchina</taxon>
        <taxon>Tylenchomorpha</taxon>
        <taxon>Tylenchoidea</taxon>
        <taxon>Meloidogynidae</taxon>
        <taxon>Meloidogyninae</taxon>
        <taxon>Meloidogyne</taxon>
    </lineage>
</organism>
<name>A0ACB0ZX34_MELEN</name>
<dbReference type="EMBL" id="CAVMJV010000048">
    <property type="protein sequence ID" value="CAK5082778.1"/>
    <property type="molecule type" value="Genomic_DNA"/>
</dbReference>
<sequence>MENISNNFHSQLQFNQLNYHQVPQSFHQGVNFEGNRQHQQYLTNLTQQFQNIPNQQIPHPYFFNPYNPINHSGVGPSQTNLITPNEDPNNYTNIGNSKASEMSEKAKGKLPFNGSK</sequence>
<gene>
    <name evidence="1" type="ORF">MENTE1834_LOCUS30078</name>
</gene>
<evidence type="ECO:0000313" key="1">
    <source>
        <dbReference type="EMBL" id="CAK5082778.1"/>
    </source>
</evidence>
<reference evidence="1" key="1">
    <citation type="submission" date="2023-11" db="EMBL/GenBank/DDBJ databases">
        <authorList>
            <person name="Poullet M."/>
        </authorList>
    </citation>
    <scope>NUCLEOTIDE SEQUENCE</scope>
    <source>
        <strain evidence="1">E1834</strain>
    </source>
</reference>
<keyword evidence="2" id="KW-1185">Reference proteome</keyword>
<proteinExistence type="predicted"/>
<comment type="caution">
    <text evidence="1">The sequence shown here is derived from an EMBL/GenBank/DDBJ whole genome shotgun (WGS) entry which is preliminary data.</text>
</comment>
<accession>A0ACB0ZX34</accession>
<protein>
    <submittedName>
        <fullName evidence="1">Uncharacterized protein</fullName>
    </submittedName>
</protein>
<evidence type="ECO:0000313" key="2">
    <source>
        <dbReference type="Proteomes" id="UP001497535"/>
    </source>
</evidence>
<dbReference type="Proteomes" id="UP001497535">
    <property type="component" value="Unassembled WGS sequence"/>
</dbReference>